<organism evidence="2 3">
    <name type="scientific">Paraglomus occultum</name>
    <dbReference type="NCBI Taxonomy" id="144539"/>
    <lineage>
        <taxon>Eukaryota</taxon>
        <taxon>Fungi</taxon>
        <taxon>Fungi incertae sedis</taxon>
        <taxon>Mucoromycota</taxon>
        <taxon>Glomeromycotina</taxon>
        <taxon>Glomeromycetes</taxon>
        <taxon>Paraglomerales</taxon>
        <taxon>Paraglomeraceae</taxon>
        <taxon>Paraglomus</taxon>
    </lineage>
</organism>
<dbReference type="Proteomes" id="UP000789572">
    <property type="component" value="Unassembled WGS sequence"/>
</dbReference>
<reference evidence="2" key="1">
    <citation type="submission" date="2021-06" db="EMBL/GenBank/DDBJ databases">
        <authorList>
            <person name="Kallberg Y."/>
            <person name="Tangrot J."/>
            <person name="Rosling A."/>
        </authorList>
    </citation>
    <scope>NUCLEOTIDE SEQUENCE</scope>
    <source>
        <strain evidence="2">IA702</strain>
    </source>
</reference>
<keyword evidence="3" id="KW-1185">Reference proteome</keyword>
<comment type="caution">
    <text evidence="2">The sequence shown here is derived from an EMBL/GenBank/DDBJ whole genome shotgun (WGS) entry which is preliminary data.</text>
</comment>
<accession>A0A9N9EFT8</accession>
<feature type="compositionally biased region" description="Low complexity" evidence="1">
    <location>
        <begin position="74"/>
        <end position="85"/>
    </location>
</feature>
<feature type="region of interest" description="Disordered" evidence="1">
    <location>
        <begin position="12"/>
        <end position="101"/>
    </location>
</feature>
<name>A0A9N9EFT8_9GLOM</name>
<evidence type="ECO:0000313" key="3">
    <source>
        <dbReference type="Proteomes" id="UP000789572"/>
    </source>
</evidence>
<protein>
    <submittedName>
        <fullName evidence="2">2640_t:CDS:1</fullName>
    </submittedName>
</protein>
<dbReference type="EMBL" id="CAJVPJ010006946">
    <property type="protein sequence ID" value="CAG8672291.1"/>
    <property type="molecule type" value="Genomic_DNA"/>
</dbReference>
<feature type="non-terminal residue" evidence="2">
    <location>
        <position position="101"/>
    </location>
</feature>
<evidence type="ECO:0000313" key="2">
    <source>
        <dbReference type="EMBL" id="CAG8672291.1"/>
    </source>
</evidence>
<evidence type="ECO:0000256" key="1">
    <source>
        <dbReference type="SAM" id="MobiDB-lite"/>
    </source>
</evidence>
<feature type="non-terminal residue" evidence="2">
    <location>
        <position position="1"/>
    </location>
</feature>
<gene>
    <name evidence="2" type="ORF">POCULU_LOCUS11038</name>
</gene>
<proteinExistence type="predicted"/>
<feature type="compositionally biased region" description="Polar residues" evidence="1">
    <location>
        <begin position="38"/>
        <end position="57"/>
    </location>
</feature>
<feature type="compositionally biased region" description="Basic and acidic residues" evidence="1">
    <location>
        <begin position="63"/>
        <end position="73"/>
    </location>
</feature>
<dbReference type="AlphaFoldDB" id="A0A9N9EFT8"/>
<sequence length="101" mass="10856">SNSLTNLYALNGGSFARHSGSNASLRSQYRRTARAPNGNKSVTSGDVNSLKSDSVTVETLVASHEKSESEDTTARSSTTATTPTRQQMVTFLDDSKTDIRK</sequence>